<dbReference type="GO" id="GO:0003924">
    <property type="term" value="F:GTPase activity"/>
    <property type="evidence" value="ECO:0007669"/>
    <property type="project" value="InterPro"/>
</dbReference>
<accession>A0A7L0EHW5</accession>
<proteinExistence type="inferred from homology"/>
<dbReference type="SUPFAM" id="SSF50729">
    <property type="entry name" value="PH domain-like"/>
    <property type="match status" value="1"/>
</dbReference>
<dbReference type="SMART" id="SM00175">
    <property type="entry name" value="RAB"/>
    <property type="match status" value="1"/>
</dbReference>
<feature type="region of interest" description="Disordered" evidence="21">
    <location>
        <begin position="333"/>
        <end position="382"/>
    </location>
</feature>
<feature type="region of interest" description="Disordered" evidence="21">
    <location>
        <begin position="231"/>
        <end position="258"/>
    </location>
</feature>
<dbReference type="SMART" id="SM00105">
    <property type="entry name" value="ArfGap"/>
    <property type="match status" value="1"/>
</dbReference>
<feature type="non-terminal residue" evidence="24">
    <location>
        <position position="1"/>
    </location>
</feature>
<dbReference type="SMART" id="SM00233">
    <property type="entry name" value="PH"/>
    <property type="match status" value="1"/>
</dbReference>
<dbReference type="Pfam" id="PF00169">
    <property type="entry name" value="PH"/>
    <property type="match status" value="1"/>
</dbReference>
<dbReference type="PANTHER" id="PTHR45819:SF2">
    <property type="entry name" value="ARF-GAP WITH GTPASE, ANK REPEAT AND PH DOMAIN-CONTAINING PROTEIN 3"/>
    <property type="match status" value="1"/>
</dbReference>
<dbReference type="Pfam" id="PF01412">
    <property type="entry name" value="ArfGap"/>
    <property type="match status" value="1"/>
</dbReference>
<dbReference type="Pfam" id="PF12796">
    <property type="entry name" value="Ank_2"/>
    <property type="match status" value="1"/>
</dbReference>
<feature type="compositionally biased region" description="Low complexity" evidence="21">
    <location>
        <begin position="432"/>
        <end position="445"/>
    </location>
</feature>
<evidence type="ECO:0000313" key="25">
    <source>
        <dbReference type="Proteomes" id="UP000550660"/>
    </source>
</evidence>
<dbReference type="PANTHER" id="PTHR45819">
    <property type="entry name" value="CENTAURIN-GAMMA-1A"/>
    <property type="match status" value="1"/>
</dbReference>
<evidence type="ECO:0000256" key="3">
    <source>
        <dbReference type="ARBA" id="ARBA00022468"/>
    </source>
</evidence>
<dbReference type="InterPro" id="IPR027417">
    <property type="entry name" value="P-loop_NTPase"/>
</dbReference>
<dbReference type="PRINTS" id="PR00405">
    <property type="entry name" value="REVINTRACTNG"/>
</dbReference>
<evidence type="ECO:0000256" key="1">
    <source>
        <dbReference type="ARBA" id="ARBA00004496"/>
    </source>
</evidence>
<dbReference type="FunFam" id="1.25.40.20:FF:000038">
    <property type="entry name" value="Arf-GAP with GTPase, ANK repeat and PH domain-containing protein 3"/>
    <property type="match status" value="1"/>
</dbReference>
<dbReference type="PROSITE" id="PS50088">
    <property type="entry name" value="ANK_REPEAT"/>
    <property type="match status" value="2"/>
</dbReference>
<evidence type="ECO:0000256" key="16">
    <source>
        <dbReference type="ARBA" id="ARBA00078940"/>
    </source>
</evidence>
<feature type="compositionally biased region" description="Basic residues" evidence="21">
    <location>
        <begin position="455"/>
        <end position="465"/>
    </location>
</feature>
<dbReference type="InterPro" id="IPR002110">
    <property type="entry name" value="Ankyrin_rpt"/>
</dbReference>
<evidence type="ECO:0000256" key="6">
    <source>
        <dbReference type="ARBA" id="ARBA00022723"/>
    </source>
</evidence>
<evidence type="ECO:0000259" key="22">
    <source>
        <dbReference type="PROSITE" id="PS50003"/>
    </source>
</evidence>
<dbReference type="OrthoDB" id="6136903at2759"/>
<comment type="similarity">
    <text evidence="2">Belongs to the centaurin gamma-like family.</text>
</comment>
<feature type="compositionally biased region" description="Low complexity" evidence="21">
    <location>
        <begin position="339"/>
        <end position="349"/>
    </location>
</feature>
<dbReference type="InterPro" id="IPR001849">
    <property type="entry name" value="PH_domain"/>
</dbReference>
<keyword evidence="6" id="KW-0479">Metal-binding</keyword>
<dbReference type="CDD" id="cd04103">
    <property type="entry name" value="Centaurin_gamma"/>
    <property type="match status" value="1"/>
</dbReference>
<dbReference type="GO" id="GO:0005634">
    <property type="term" value="C:nucleus"/>
    <property type="evidence" value="ECO:0007669"/>
    <property type="project" value="TreeGrafter"/>
</dbReference>
<gene>
    <name evidence="24" type="primary">Agap3</name>
    <name evidence="24" type="ORF">TROMEL_R13754</name>
</gene>
<dbReference type="GO" id="GO:0005096">
    <property type="term" value="F:GTPase activator activity"/>
    <property type="evidence" value="ECO:0007669"/>
    <property type="project" value="UniProtKB-KW"/>
</dbReference>
<evidence type="ECO:0000256" key="14">
    <source>
        <dbReference type="ARBA" id="ARBA00063337"/>
    </source>
</evidence>
<dbReference type="Gene3D" id="1.25.40.20">
    <property type="entry name" value="Ankyrin repeat-containing domain"/>
    <property type="match status" value="1"/>
</dbReference>
<evidence type="ECO:0000256" key="2">
    <source>
        <dbReference type="ARBA" id="ARBA00005430"/>
    </source>
</evidence>
<organism evidence="24 25">
    <name type="scientific">Trogon melanurus</name>
    <name type="common">Black-tailed trogon</name>
    <dbReference type="NCBI Taxonomy" id="56311"/>
    <lineage>
        <taxon>Eukaryota</taxon>
        <taxon>Metazoa</taxon>
        <taxon>Chordata</taxon>
        <taxon>Craniata</taxon>
        <taxon>Vertebrata</taxon>
        <taxon>Euteleostomi</taxon>
        <taxon>Archelosauria</taxon>
        <taxon>Archosauria</taxon>
        <taxon>Dinosauria</taxon>
        <taxon>Saurischia</taxon>
        <taxon>Theropoda</taxon>
        <taxon>Coelurosauria</taxon>
        <taxon>Aves</taxon>
        <taxon>Neognathae</taxon>
        <taxon>Neoaves</taxon>
        <taxon>Telluraves</taxon>
        <taxon>Coraciimorphae</taxon>
        <taxon>Trogoniformes</taxon>
        <taxon>Trogonidae</taxon>
        <taxon>Trogon</taxon>
    </lineage>
</organism>
<dbReference type="InterPro" id="IPR001806">
    <property type="entry name" value="Small_GTPase"/>
</dbReference>
<dbReference type="SUPFAM" id="SSF52540">
    <property type="entry name" value="P-loop containing nucleoside triphosphate hydrolases"/>
    <property type="match status" value="1"/>
</dbReference>
<keyword evidence="8" id="KW-0547">Nucleotide-binding</keyword>
<keyword evidence="3" id="KW-0343">GTPase activation</keyword>
<evidence type="ECO:0000256" key="21">
    <source>
        <dbReference type="SAM" id="MobiDB-lite"/>
    </source>
</evidence>
<keyword evidence="7" id="KW-0677">Repeat</keyword>
<feature type="domain" description="PH" evidence="22">
    <location>
        <begin position="272"/>
        <end position="519"/>
    </location>
</feature>
<feature type="repeat" description="ANK" evidence="19">
    <location>
        <begin position="732"/>
        <end position="756"/>
    </location>
</feature>
<sequence>GIVGNLSSGKSALVHRYLTGTYVQEESPEGGRFKKEIVVDGQSYLLLIRDEGGPPELQFAAWVDAVVFVFSLEDEISFQTVYNYYLRLCSYRNTAEVPMVLVGTQDAISATNPRVIDDSRARKLSNDLKRCTYYETCATYGLNVERVFQDVAQKVVALRKKQQLSIGPCKSLPNSPSHSSVSAASIPSVHINQATNGGGAFSDYSSSVPSTPSISQRELRIETIAASNTPTPIRKQSKRRSNIFTSRKGADPEREKKVPECKADSIGSGRAIPMKQGILLKRSGKSLNKEWKKKYVTLCDNGVLTYHPSLHDYMQNVHGKEIDLLRTTVKVPGKRLPRATTAAAPSASPKANGLAKERSSTQLTGGTGAPHSTSSTSLHSERSISGINLVGFSSKPDGMHQRSYSVSSADQWNEAVAIPGSCPNPANGTTDSLSSSPNISSAASPKLEPPPSPHANRKKHRRKKSTGTTRPDGPSAAAEETDEPFEFIIVSLTGQTWLFEASTSEERELWVQAIESQILASLQGCESSKNKARLGSQGDAQAMQAVRTARGNSFCVDCDAPNPDWASLNLGSLMCIECSGIHRNLGTHLSRVRSLDLDDWPSELLMVMTAMGNALANAVWEGAVEGYPKPIPESSREEKERWIRAKYEQKLFLAPLPQSDIPLGQQLLRAVVEDDLRLVVTLLAHGTKEEVNETYGDGDGRTALHLSCAMANVVFTQLLIWYGVDVKSRDARGLTPLAYARRAGSQECIDILLQHGCPSDSAVTTLTPSMPRRNANANNNTCAAVPAELGSSPGAV</sequence>
<dbReference type="InterPro" id="IPR037278">
    <property type="entry name" value="ARFGAP/RecO"/>
</dbReference>
<dbReference type="SMART" id="SM00248">
    <property type="entry name" value="ANK"/>
    <property type="match status" value="2"/>
</dbReference>
<evidence type="ECO:0000256" key="5">
    <source>
        <dbReference type="ARBA" id="ARBA00022553"/>
    </source>
</evidence>
<comment type="caution">
    <text evidence="24">The sequence shown here is derived from an EMBL/GenBank/DDBJ whole genome shotgun (WGS) entry which is preliminary data.</text>
</comment>
<keyword evidence="12" id="KW-0342">GTP-binding</keyword>
<dbReference type="EMBL" id="VXAG01000842">
    <property type="protein sequence ID" value="NXJ81712.1"/>
    <property type="molecule type" value="Genomic_DNA"/>
</dbReference>
<evidence type="ECO:0000313" key="24">
    <source>
        <dbReference type="EMBL" id="NXJ81712.1"/>
    </source>
</evidence>
<dbReference type="Gene3D" id="2.30.29.30">
    <property type="entry name" value="Pleckstrin-homology domain (PH domain)/Phosphotyrosine-binding domain (PTB)"/>
    <property type="match status" value="2"/>
</dbReference>
<feature type="domain" description="Arf-GAP" evidence="23">
    <location>
        <begin position="540"/>
        <end position="660"/>
    </location>
</feature>
<evidence type="ECO:0000259" key="23">
    <source>
        <dbReference type="PROSITE" id="PS50115"/>
    </source>
</evidence>
<evidence type="ECO:0000256" key="8">
    <source>
        <dbReference type="ARBA" id="ARBA00022741"/>
    </source>
</evidence>
<feature type="non-terminal residue" evidence="24">
    <location>
        <position position="796"/>
    </location>
</feature>
<keyword evidence="11 19" id="KW-0040">ANK repeat</keyword>
<dbReference type="Proteomes" id="UP000550660">
    <property type="component" value="Unassembled WGS sequence"/>
</dbReference>
<dbReference type="FunFam" id="2.30.29.30:FF:000199">
    <property type="entry name" value="Arf-GAP with GTPase, ANK repeat and PH domain-containing protein 3"/>
    <property type="match status" value="1"/>
</dbReference>
<dbReference type="InterPro" id="IPR001164">
    <property type="entry name" value="ArfGAP_dom"/>
</dbReference>
<reference evidence="24 25" key="1">
    <citation type="submission" date="2019-09" db="EMBL/GenBank/DDBJ databases">
        <title>Bird 10,000 Genomes (B10K) Project - Family phase.</title>
        <authorList>
            <person name="Zhang G."/>
        </authorList>
    </citation>
    <scope>NUCLEOTIDE SEQUENCE [LARGE SCALE GENOMIC DNA]</scope>
    <source>
        <strain evidence="24">B10K-DU-007-40</strain>
        <tissue evidence="24">Mixed tissue sample</tissue>
    </source>
</reference>
<comment type="function">
    <text evidence="13">GTPase-activating protein for the ADP ribosylation factor family. GTPase which may be involved in the degradation of expanded polyglutamine proteins through the ubiquitin-proteasome pathway.</text>
</comment>
<dbReference type="SUPFAM" id="SSF48403">
    <property type="entry name" value="Ankyrin repeat"/>
    <property type="match status" value="1"/>
</dbReference>
<keyword evidence="4" id="KW-0963">Cytoplasm</keyword>
<evidence type="ECO:0000256" key="20">
    <source>
        <dbReference type="PROSITE-ProRule" id="PRU00288"/>
    </source>
</evidence>
<evidence type="ECO:0000256" key="15">
    <source>
        <dbReference type="ARBA" id="ARBA00069132"/>
    </source>
</evidence>
<dbReference type="PROSITE" id="PS51419">
    <property type="entry name" value="RAB"/>
    <property type="match status" value="1"/>
</dbReference>
<dbReference type="FunFam" id="3.40.50.300:FF:000178">
    <property type="entry name" value="Arf-GAP with GTPase, ANK repeat and PH domain-containing protein 1"/>
    <property type="match status" value="1"/>
</dbReference>
<keyword evidence="10" id="KW-0862">Zinc</keyword>
<feature type="compositionally biased region" description="Basic and acidic residues" evidence="21">
    <location>
        <begin position="248"/>
        <end position="258"/>
    </location>
</feature>
<evidence type="ECO:0000256" key="12">
    <source>
        <dbReference type="ARBA" id="ARBA00023134"/>
    </source>
</evidence>
<evidence type="ECO:0000256" key="9">
    <source>
        <dbReference type="ARBA" id="ARBA00022771"/>
    </source>
</evidence>
<keyword evidence="5" id="KW-0597">Phosphoprotein</keyword>
<dbReference type="InterPro" id="IPR011993">
    <property type="entry name" value="PH-like_dom_sf"/>
</dbReference>
<evidence type="ECO:0000256" key="19">
    <source>
        <dbReference type="PROSITE-ProRule" id="PRU00023"/>
    </source>
</evidence>
<keyword evidence="25" id="KW-1185">Reference proteome</keyword>
<dbReference type="InterPro" id="IPR038508">
    <property type="entry name" value="ArfGAP_dom_sf"/>
</dbReference>
<keyword evidence="9 20" id="KW-0863">Zinc-finger</keyword>
<dbReference type="SUPFAM" id="SSF57863">
    <property type="entry name" value="ArfGap/RecO-like zinc finger"/>
    <property type="match status" value="1"/>
</dbReference>
<dbReference type="Gene3D" id="1.10.220.150">
    <property type="entry name" value="Arf GTPase activating protein"/>
    <property type="match status" value="1"/>
</dbReference>
<dbReference type="Gene3D" id="3.40.50.300">
    <property type="entry name" value="P-loop containing nucleotide triphosphate hydrolases"/>
    <property type="match status" value="1"/>
</dbReference>
<comment type="subcellular location">
    <subcellularLocation>
        <location evidence="1">Cytoplasm</location>
    </subcellularLocation>
</comment>
<dbReference type="PROSITE" id="PS51421">
    <property type="entry name" value="RAS"/>
    <property type="match status" value="1"/>
</dbReference>
<dbReference type="CDD" id="cd01250">
    <property type="entry name" value="PH_AGAP"/>
    <property type="match status" value="1"/>
</dbReference>
<evidence type="ECO:0000256" key="18">
    <source>
        <dbReference type="ARBA" id="ARBA00081856"/>
    </source>
</evidence>
<dbReference type="Pfam" id="PF00071">
    <property type="entry name" value="Ras"/>
    <property type="match status" value="1"/>
</dbReference>
<dbReference type="CDD" id="cd08836">
    <property type="entry name" value="ArfGap_AGAP"/>
    <property type="match status" value="1"/>
</dbReference>
<evidence type="ECO:0000256" key="17">
    <source>
        <dbReference type="ARBA" id="ARBA00080364"/>
    </source>
</evidence>
<dbReference type="FunFam" id="2.30.29.30:FF:000077">
    <property type="entry name" value="Arf-GAP with GTPase, ANK repeat and PH domain-containing protein 1"/>
    <property type="match status" value="1"/>
</dbReference>
<dbReference type="AlphaFoldDB" id="A0A7L0EHW5"/>
<dbReference type="GO" id="GO:0005737">
    <property type="term" value="C:cytoplasm"/>
    <property type="evidence" value="ECO:0007669"/>
    <property type="project" value="UniProtKB-SubCell"/>
</dbReference>
<dbReference type="PROSITE" id="PS50115">
    <property type="entry name" value="ARFGAP"/>
    <property type="match status" value="1"/>
</dbReference>
<feature type="region of interest" description="Disordered" evidence="21">
    <location>
        <begin position="416"/>
        <end position="482"/>
    </location>
</feature>
<dbReference type="PROSITE" id="PS50297">
    <property type="entry name" value="ANK_REP_REGION"/>
    <property type="match status" value="2"/>
</dbReference>
<evidence type="ECO:0000256" key="4">
    <source>
        <dbReference type="ARBA" id="ARBA00022490"/>
    </source>
</evidence>
<dbReference type="SMART" id="SM00173">
    <property type="entry name" value="RAS"/>
    <property type="match status" value="1"/>
</dbReference>
<feature type="repeat" description="ANK" evidence="19">
    <location>
        <begin position="699"/>
        <end position="731"/>
    </location>
</feature>
<dbReference type="GO" id="GO:0005525">
    <property type="term" value="F:GTP binding"/>
    <property type="evidence" value="ECO:0007669"/>
    <property type="project" value="UniProtKB-KW"/>
</dbReference>
<protein>
    <recommendedName>
        <fullName evidence="15">Arf-GAP with GTPase, ANK repeat and PH domain-containing protein 3</fullName>
    </recommendedName>
    <alternativeName>
        <fullName evidence="16">CRAM-associated GTPase</fullName>
    </alternativeName>
    <alternativeName>
        <fullName evidence="17">Centaurin-gamma-3</fullName>
    </alternativeName>
    <alternativeName>
        <fullName evidence="18">MR1-interacting protein</fullName>
    </alternativeName>
</protein>
<evidence type="ECO:0000256" key="11">
    <source>
        <dbReference type="ARBA" id="ARBA00023043"/>
    </source>
</evidence>
<evidence type="ECO:0000256" key="10">
    <source>
        <dbReference type="ARBA" id="ARBA00022833"/>
    </source>
</evidence>
<dbReference type="PROSITE" id="PS50003">
    <property type="entry name" value="PH_DOMAIN"/>
    <property type="match status" value="1"/>
</dbReference>
<evidence type="ECO:0000256" key="7">
    <source>
        <dbReference type="ARBA" id="ARBA00022737"/>
    </source>
</evidence>
<evidence type="ECO:0000256" key="13">
    <source>
        <dbReference type="ARBA" id="ARBA00054555"/>
    </source>
</evidence>
<dbReference type="FunFam" id="1.10.220.150:FF:000001">
    <property type="entry name" value="Arf-GAP with GTPase, ANK repeat and PH domain-containing protein 1"/>
    <property type="match status" value="1"/>
</dbReference>
<dbReference type="GO" id="GO:0008270">
    <property type="term" value="F:zinc ion binding"/>
    <property type="evidence" value="ECO:0007669"/>
    <property type="project" value="UniProtKB-KW"/>
</dbReference>
<name>A0A7L0EHW5_TROML</name>
<dbReference type="InterPro" id="IPR036770">
    <property type="entry name" value="Ankyrin_rpt-contain_sf"/>
</dbReference>
<dbReference type="InterPro" id="IPR051282">
    <property type="entry name" value="Arf-GAP_GTPase_ANK_PH"/>
</dbReference>
<comment type="subunit">
    <text evidence="14">Interacts with PML. Interacts with expanded polyglutamine proteins.</text>
</comment>